<accession>A0ABD1K158</accession>
<evidence type="ECO:0000259" key="21">
    <source>
        <dbReference type="PROSITE" id="PS51462"/>
    </source>
</evidence>
<dbReference type="GO" id="GO:0046872">
    <property type="term" value="F:metal ion binding"/>
    <property type="evidence" value="ECO:0007669"/>
    <property type="project" value="UniProtKB-KW"/>
</dbReference>
<reference evidence="22 23" key="1">
    <citation type="submission" date="2024-09" db="EMBL/GenBank/DDBJ databases">
        <title>A chromosome-level genome assembly of Gray's grenadier anchovy, Coilia grayii.</title>
        <authorList>
            <person name="Fu Z."/>
        </authorList>
    </citation>
    <scope>NUCLEOTIDE SEQUENCE [LARGE SCALE GENOMIC DNA]</scope>
    <source>
        <strain evidence="22">G4</strain>
        <tissue evidence="22">Muscle</tissue>
    </source>
</reference>
<dbReference type="Proteomes" id="UP001591681">
    <property type="component" value="Unassembled WGS sequence"/>
</dbReference>
<keyword evidence="10" id="KW-0520">NAD</keyword>
<keyword evidence="6" id="KW-0479">Metal-binding</keyword>
<keyword evidence="20" id="KW-0040">ANK repeat</keyword>
<dbReference type="SUPFAM" id="SSF55811">
    <property type="entry name" value="Nudix"/>
    <property type="match status" value="1"/>
</dbReference>
<dbReference type="CDD" id="cd03429">
    <property type="entry name" value="NUDIX_NADH_pyrophosphatase_Nudt13"/>
    <property type="match status" value="1"/>
</dbReference>
<evidence type="ECO:0000313" key="23">
    <source>
        <dbReference type="Proteomes" id="UP001591681"/>
    </source>
</evidence>
<comment type="catalytic activity">
    <reaction evidence="17">
        <text>NADPH + H2O = reduced beta-nicotinamide D-ribonucleotide + adenosine 2',5'-bisphosphate + 2 H(+)</text>
        <dbReference type="Rhea" id="RHEA:60820"/>
        <dbReference type="ChEBI" id="CHEBI:15377"/>
        <dbReference type="ChEBI" id="CHEBI:15378"/>
        <dbReference type="ChEBI" id="CHEBI:57783"/>
        <dbReference type="ChEBI" id="CHEBI:90832"/>
        <dbReference type="ChEBI" id="CHEBI:194156"/>
    </reaction>
    <physiologicalReaction direction="left-to-right" evidence="17">
        <dbReference type="Rhea" id="RHEA:60821"/>
    </physiologicalReaction>
</comment>
<evidence type="ECO:0000256" key="1">
    <source>
        <dbReference type="ARBA" id="ARBA00001946"/>
    </source>
</evidence>
<evidence type="ECO:0000256" key="9">
    <source>
        <dbReference type="ARBA" id="ARBA00022857"/>
    </source>
</evidence>
<comment type="catalytic activity">
    <reaction evidence="18">
        <text>NAD(+) + H2O = beta-nicotinamide D-ribonucleotide + AMP + 2 H(+)</text>
        <dbReference type="Rhea" id="RHEA:11800"/>
        <dbReference type="ChEBI" id="CHEBI:14649"/>
        <dbReference type="ChEBI" id="CHEBI:15377"/>
        <dbReference type="ChEBI" id="CHEBI:15378"/>
        <dbReference type="ChEBI" id="CHEBI:57540"/>
        <dbReference type="ChEBI" id="CHEBI:456215"/>
        <dbReference type="EC" id="3.6.1.22"/>
    </reaction>
    <physiologicalReaction direction="left-to-right" evidence="18">
        <dbReference type="Rhea" id="RHEA:11801"/>
    </physiologicalReaction>
</comment>
<dbReference type="PROSITE" id="PS50297">
    <property type="entry name" value="ANK_REP_REGION"/>
    <property type="match status" value="1"/>
</dbReference>
<feature type="repeat" description="ANK" evidence="20">
    <location>
        <begin position="45"/>
        <end position="77"/>
    </location>
</feature>
<proteinExistence type="inferred from homology"/>
<evidence type="ECO:0000256" key="10">
    <source>
        <dbReference type="ARBA" id="ARBA00023027"/>
    </source>
</evidence>
<comment type="function">
    <text evidence="15">mRNA decapping enzyme that specifically removes the nicotinamide adenine dinucleotide (NAD) cap from a subset of mRNAs by hydrolyzing the diphosphate linkage to produce nicotinamide mononucleotide (NMN) and 5' monophosphate mRNA. The NAD-cap is present at the 5'-end of some RNAs; in contrast to the canonical N7 methylguanosine (m7G) cap, the NAD cap promotes mRNA decay. Preferentially acts on NAD-capped transcripts in response to nutrient stress. Also acts on free nicotinamide adenine dinucleotide molecules: hydrolyzes NAD(H) into NMN(H) and AMP, and NADPH into NMNH and 2',5'-ADP. May act to regulate the concentration of peroxisomal nicotinamide nucleotide cofactors required for oxidative metabolism in this organelle. Regulates the levels of circadian clock components PER1, PER2, PER3 and CRY2 in the liver.</text>
</comment>
<keyword evidence="9" id="KW-0521">NADP</keyword>
<dbReference type="Gene3D" id="3.90.79.20">
    <property type="match status" value="1"/>
</dbReference>
<comment type="catalytic activity">
    <reaction evidence="19">
        <text>NADH + H2O = reduced beta-nicotinamide D-ribonucleotide + AMP + 2 H(+)</text>
        <dbReference type="Rhea" id="RHEA:48868"/>
        <dbReference type="ChEBI" id="CHEBI:15377"/>
        <dbReference type="ChEBI" id="CHEBI:15378"/>
        <dbReference type="ChEBI" id="CHEBI:57945"/>
        <dbReference type="ChEBI" id="CHEBI:90832"/>
        <dbReference type="ChEBI" id="CHEBI:456215"/>
        <dbReference type="EC" id="3.6.1.22"/>
    </reaction>
    <physiologicalReaction direction="left-to-right" evidence="19">
        <dbReference type="Rhea" id="RHEA:48869"/>
    </physiologicalReaction>
</comment>
<dbReference type="PANTHER" id="PTHR42904">
    <property type="entry name" value="NUDIX HYDROLASE, NUDC SUBFAMILY"/>
    <property type="match status" value="1"/>
</dbReference>
<dbReference type="FunFam" id="1.25.40.20:FF:000167">
    <property type="entry name" value="peroxisomal NADH pyrophosphatase NUDT12"/>
    <property type="match status" value="1"/>
</dbReference>
<evidence type="ECO:0000256" key="13">
    <source>
        <dbReference type="ARBA" id="ARBA00030313"/>
    </source>
</evidence>
<dbReference type="InterPro" id="IPR000086">
    <property type="entry name" value="NUDIX_hydrolase_dom"/>
</dbReference>
<sequence length="465" mass="51396">MAALSTNPKAEMVERFLNCVAQGDVAQVTYLISSSSFLINKRGENGWTALMLAARNGHFEVAKALIAKGCDLSPVNKSGQTAYDIASFWGHKHIATLLIGGGQDGYPQSTFPDVVYGPGENIYFNHEFLDRSSNKRTDSKWLAAKQTSPHTVYLLFHNLNPLVTPESLDQDSTGGASSNQLSRLRPTSVKPFLRQPGITVVFLGVEKRKRDLNTTAILAGEEEDDGLTAWFALNTEQDPTELLKLVDSKSFFLQPPMPSLLMFSDNDAGIIAHARAVLAWHSRYSFCPTCGSETRVDEGGHKRTCLREGCLSLRGIHNTCYPRVDPVAIMLVIHPDGNQCLLGRKKVFPPGMFSCLAGFIEPGETVEEGVRREVWEESGVRIGPVRYITSQPWPMPSSLMIGCHAVALTIAINVDENEIEEARWFTRQQVIDATLKSKNAVFSLPPRQAIAHYLIKHWIGMNANL</sequence>
<comment type="cofactor">
    <cofactor evidence="2">
        <name>Zn(2+)</name>
        <dbReference type="ChEBI" id="CHEBI:29105"/>
    </cofactor>
</comment>
<comment type="subunit">
    <text evidence="16">Homodimer. Homodimerization is essential for its catalytic activity and protein stability. Interacts (via ANK repeats) with BLMH.</text>
</comment>
<evidence type="ECO:0000256" key="16">
    <source>
        <dbReference type="ARBA" id="ARBA00046702"/>
    </source>
</evidence>
<name>A0ABD1K158_9TELE</name>
<dbReference type="Gene3D" id="3.90.79.10">
    <property type="entry name" value="Nucleoside Triphosphate Pyrophosphohydrolase"/>
    <property type="match status" value="1"/>
</dbReference>
<dbReference type="InterPro" id="IPR015797">
    <property type="entry name" value="NUDIX_hydrolase-like_dom_sf"/>
</dbReference>
<dbReference type="SMART" id="SM00248">
    <property type="entry name" value="ANK"/>
    <property type="match status" value="2"/>
</dbReference>
<feature type="domain" description="Nudix hydrolase" evidence="21">
    <location>
        <begin position="322"/>
        <end position="448"/>
    </location>
</feature>
<evidence type="ECO:0000256" key="18">
    <source>
        <dbReference type="ARBA" id="ARBA00049196"/>
    </source>
</evidence>
<dbReference type="InterPro" id="IPR020084">
    <property type="entry name" value="NUDIX_hydrolase_CS"/>
</dbReference>
<evidence type="ECO:0000256" key="3">
    <source>
        <dbReference type="ARBA" id="ARBA00004463"/>
    </source>
</evidence>
<evidence type="ECO:0000256" key="15">
    <source>
        <dbReference type="ARBA" id="ARBA00045837"/>
    </source>
</evidence>
<gene>
    <name evidence="22" type="ORF">ACEWY4_012667</name>
</gene>
<evidence type="ECO:0000256" key="17">
    <source>
        <dbReference type="ARBA" id="ARBA00047501"/>
    </source>
</evidence>
<dbReference type="InterPro" id="IPR049734">
    <property type="entry name" value="NudC-like_C"/>
</dbReference>
<protein>
    <recommendedName>
        <fullName evidence="12">NAD-capped RNA hydrolase NUDT12</fullName>
        <ecNumber evidence="5">3.6.1.22</ecNumber>
    </recommendedName>
    <alternativeName>
        <fullName evidence="13">NADH pyrophosphatase NUDT12</fullName>
    </alternativeName>
    <alternativeName>
        <fullName evidence="14">Nucleoside diphosphate-linked moiety X motif 12</fullName>
    </alternativeName>
</protein>
<dbReference type="GO" id="GO:0016787">
    <property type="term" value="F:hydrolase activity"/>
    <property type="evidence" value="ECO:0007669"/>
    <property type="project" value="UniProtKB-KW"/>
</dbReference>
<dbReference type="InterPro" id="IPR050241">
    <property type="entry name" value="NAD-cap_RNA_hydrolase_NudC"/>
</dbReference>
<dbReference type="Pfam" id="PF12796">
    <property type="entry name" value="Ank_2"/>
    <property type="match status" value="1"/>
</dbReference>
<keyword evidence="7" id="KW-0378">Hydrolase</keyword>
<evidence type="ECO:0000256" key="2">
    <source>
        <dbReference type="ARBA" id="ARBA00001947"/>
    </source>
</evidence>
<dbReference type="InterPro" id="IPR036770">
    <property type="entry name" value="Ankyrin_rpt-contain_sf"/>
</dbReference>
<dbReference type="EC" id="3.6.1.22" evidence="5"/>
<evidence type="ECO:0000256" key="6">
    <source>
        <dbReference type="ARBA" id="ARBA00022723"/>
    </source>
</evidence>
<dbReference type="InterPro" id="IPR015375">
    <property type="entry name" value="NADH_PPase-like_N"/>
</dbReference>
<evidence type="ECO:0000256" key="5">
    <source>
        <dbReference type="ARBA" id="ARBA00012381"/>
    </source>
</evidence>
<dbReference type="NCBIfam" id="NF001299">
    <property type="entry name" value="PRK00241.1"/>
    <property type="match status" value="1"/>
</dbReference>
<dbReference type="FunFam" id="3.90.79.10:FF:000023">
    <property type="entry name" value="Peroxisomal NADH pyrophosphatase NUDT12"/>
    <property type="match status" value="1"/>
</dbReference>
<evidence type="ECO:0000256" key="8">
    <source>
        <dbReference type="ARBA" id="ARBA00022842"/>
    </source>
</evidence>
<dbReference type="SUPFAM" id="SSF48403">
    <property type="entry name" value="Ankyrin repeat"/>
    <property type="match status" value="1"/>
</dbReference>
<organism evidence="22 23">
    <name type="scientific">Coilia grayii</name>
    <name type="common">Gray's grenadier anchovy</name>
    <dbReference type="NCBI Taxonomy" id="363190"/>
    <lineage>
        <taxon>Eukaryota</taxon>
        <taxon>Metazoa</taxon>
        <taxon>Chordata</taxon>
        <taxon>Craniata</taxon>
        <taxon>Vertebrata</taxon>
        <taxon>Euteleostomi</taxon>
        <taxon>Actinopterygii</taxon>
        <taxon>Neopterygii</taxon>
        <taxon>Teleostei</taxon>
        <taxon>Clupei</taxon>
        <taxon>Clupeiformes</taxon>
        <taxon>Clupeoidei</taxon>
        <taxon>Engraulidae</taxon>
        <taxon>Coilinae</taxon>
        <taxon>Coilia</taxon>
    </lineage>
</organism>
<dbReference type="Gene3D" id="1.25.40.20">
    <property type="entry name" value="Ankyrin repeat-containing domain"/>
    <property type="match status" value="1"/>
</dbReference>
<comment type="caution">
    <text evidence="22">The sequence shown here is derived from an EMBL/GenBank/DDBJ whole genome shotgun (WGS) entry which is preliminary data.</text>
</comment>
<evidence type="ECO:0000256" key="12">
    <source>
        <dbReference type="ARBA" id="ARBA00023869"/>
    </source>
</evidence>
<dbReference type="Pfam" id="PF09296">
    <property type="entry name" value="NUDIX-like"/>
    <property type="match status" value="1"/>
</dbReference>
<dbReference type="InterPro" id="IPR002110">
    <property type="entry name" value="Ankyrin_rpt"/>
</dbReference>
<comment type="catalytic activity">
    <reaction evidence="11">
        <text>a 5'-end NAD(+)-phospho-ribonucleoside in mRNA + H2O = a 5'-end phospho-adenosine-phospho-ribonucleoside in mRNA + beta-nicotinamide D-ribonucleotide + 2 H(+)</text>
        <dbReference type="Rhea" id="RHEA:60876"/>
        <dbReference type="Rhea" id="RHEA-COMP:15698"/>
        <dbReference type="Rhea" id="RHEA-COMP:15719"/>
        <dbReference type="ChEBI" id="CHEBI:14649"/>
        <dbReference type="ChEBI" id="CHEBI:15377"/>
        <dbReference type="ChEBI" id="CHEBI:15378"/>
        <dbReference type="ChEBI" id="CHEBI:144029"/>
        <dbReference type="ChEBI" id="CHEBI:144051"/>
    </reaction>
    <physiologicalReaction direction="left-to-right" evidence="11">
        <dbReference type="Rhea" id="RHEA:60877"/>
    </physiologicalReaction>
</comment>
<evidence type="ECO:0000256" key="11">
    <source>
        <dbReference type="ARBA" id="ARBA00023679"/>
    </source>
</evidence>
<evidence type="ECO:0000313" key="22">
    <source>
        <dbReference type="EMBL" id="KAL2092869.1"/>
    </source>
</evidence>
<evidence type="ECO:0000256" key="4">
    <source>
        <dbReference type="ARBA" id="ARBA00009595"/>
    </source>
</evidence>
<keyword evidence="23" id="KW-1185">Reference proteome</keyword>
<dbReference type="PANTHER" id="PTHR42904:SF6">
    <property type="entry name" value="NAD-CAPPED RNA HYDROLASE NUDT12"/>
    <property type="match status" value="1"/>
</dbReference>
<evidence type="ECO:0000256" key="7">
    <source>
        <dbReference type="ARBA" id="ARBA00022801"/>
    </source>
</evidence>
<dbReference type="Pfam" id="PF00293">
    <property type="entry name" value="NUDIX"/>
    <property type="match status" value="1"/>
</dbReference>
<comment type="subcellular location">
    <subcellularLocation>
        <location evidence="3">Cytoplasmic granule</location>
    </subcellularLocation>
</comment>
<keyword evidence="8" id="KW-0460">Magnesium</keyword>
<evidence type="ECO:0000256" key="20">
    <source>
        <dbReference type="PROSITE-ProRule" id="PRU00023"/>
    </source>
</evidence>
<dbReference type="AlphaFoldDB" id="A0ABD1K158"/>
<dbReference type="PROSITE" id="PS00893">
    <property type="entry name" value="NUDIX_BOX"/>
    <property type="match status" value="1"/>
</dbReference>
<evidence type="ECO:0000256" key="19">
    <source>
        <dbReference type="ARBA" id="ARBA00049264"/>
    </source>
</evidence>
<evidence type="ECO:0000256" key="14">
    <source>
        <dbReference type="ARBA" id="ARBA00031178"/>
    </source>
</evidence>
<dbReference type="PROSITE" id="PS50088">
    <property type="entry name" value="ANK_REPEAT"/>
    <property type="match status" value="1"/>
</dbReference>
<comment type="similarity">
    <text evidence="4">Belongs to the Nudix hydrolase family. NudC subfamily.</text>
</comment>
<dbReference type="PROSITE" id="PS51462">
    <property type="entry name" value="NUDIX"/>
    <property type="match status" value="1"/>
</dbReference>
<comment type="cofactor">
    <cofactor evidence="1">
        <name>Mg(2+)</name>
        <dbReference type="ChEBI" id="CHEBI:18420"/>
    </cofactor>
</comment>
<dbReference type="EMBL" id="JBHFQA010000010">
    <property type="protein sequence ID" value="KAL2092869.1"/>
    <property type="molecule type" value="Genomic_DNA"/>
</dbReference>